<organism evidence="1 2">
    <name type="scientific">Candidatus Magasanikbacteria bacterium CG10_big_fil_rev_8_21_14_0_10_42_10</name>
    <dbReference type="NCBI Taxonomy" id="1974649"/>
    <lineage>
        <taxon>Bacteria</taxon>
        <taxon>Candidatus Magasanikiibacteriota</taxon>
    </lineage>
</organism>
<dbReference type="AlphaFoldDB" id="A0A2H0TWA7"/>
<gene>
    <name evidence="1" type="ORF">COU32_02180</name>
</gene>
<sequence>MSDEKQKQIHIKAKDEVLEGRYANVAQINHTKEEFVVDFMNIFPPQGTLNSRVIMSPGHMKRMIRAMQENVQKYEQKFGVIKESDEPDTVYGFPVK</sequence>
<reference evidence="2" key="1">
    <citation type="submission" date="2017-09" db="EMBL/GenBank/DDBJ databases">
        <title>Depth-based differentiation of microbial function through sediment-hosted aquifers and enrichment of novel symbionts in the deep terrestrial subsurface.</title>
        <authorList>
            <person name="Probst A.J."/>
            <person name="Ladd B."/>
            <person name="Jarett J.K."/>
            <person name="Geller-Mcgrath D.E."/>
            <person name="Sieber C.M.K."/>
            <person name="Emerson J.B."/>
            <person name="Anantharaman K."/>
            <person name="Thomas B.C."/>
            <person name="Malmstrom R."/>
            <person name="Stieglmeier M."/>
            <person name="Klingl A."/>
            <person name="Woyke T."/>
            <person name="Ryan C.M."/>
            <person name="Banfield J.F."/>
        </authorList>
    </citation>
    <scope>NUCLEOTIDE SEQUENCE [LARGE SCALE GENOMIC DNA]</scope>
</reference>
<evidence type="ECO:0000313" key="1">
    <source>
        <dbReference type="EMBL" id="PIR76431.1"/>
    </source>
</evidence>
<protein>
    <submittedName>
        <fullName evidence="1">DUF3467 domain-containing protein</fullName>
    </submittedName>
</protein>
<dbReference type="Proteomes" id="UP000231530">
    <property type="component" value="Unassembled WGS sequence"/>
</dbReference>
<proteinExistence type="predicted"/>
<accession>A0A2H0TWA7</accession>
<dbReference type="Pfam" id="PF11950">
    <property type="entry name" value="DUF3467"/>
    <property type="match status" value="1"/>
</dbReference>
<evidence type="ECO:0000313" key="2">
    <source>
        <dbReference type="Proteomes" id="UP000231530"/>
    </source>
</evidence>
<dbReference type="InterPro" id="IPR021857">
    <property type="entry name" value="DUF3467"/>
</dbReference>
<name>A0A2H0TWA7_9BACT</name>
<dbReference type="EMBL" id="PFBY01000026">
    <property type="protein sequence ID" value="PIR76431.1"/>
    <property type="molecule type" value="Genomic_DNA"/>
</dbReference>
<comment type="caution">
    <text evidence="1">The sequence shown here is derived from an EMBL/GenBank/DDBJ whole genome shotgun (WGS) entry which is preliminary data.</text>
</comment>